<dbReference type="eggNOG" id="ENOG502S2IQ">
    <property type="taxonomic scope" value="Eukaryota"/>
</dbReference>
<accession>A0A0L0GBX4</accession>
<keyword evidence="2" id="KW-1133">Transmembrane helix</keyword>
<dbReference type="GO" id="GO:0016491">
    <property type="term" value="F:oxidoreductase activity"/>
    <property type="evidence" value="ECO:0007669"/>
    <property type="project" value="InterPro"/>
</dbReference>
<keyword evidence="2" id="KW-0812">Transmembrane</keyword>
<proteinExistence type="predicted"/>
<reference evidence="4 5" key="1">
    <citation type="submission" date="2011-02" db="EMBL/GenBank/DDBJ databases">
        <title>The Genome Sequence of Sphaeroforma arctica JP610.</title>
        <authorList>
            <consortium name="The Broad Institute Genome Sequencing Platform"/>
            <person name="Russ C."/>
            <person name="Cuomo C."/>
            <person name="Young S.K."/>
            <person name="Zeng Q."/>
            <person name="Gargeya S."/>
            <person name="Alvarado L."/>
            <person name="Berlin A."/>
            <person name="Chapman S.B."/>
            <person name="Chen Z."/>
            <person name="Freedman E."/>
            <person name="Gellesch M."/>
            <person name="Goldberg J."/>
            <person name="Griggs A."/>
            <person name="Gujja S."/>
            <person name="Heilman E."/>
            <person name="Heiman D."/>
            <person name="Howarth C."/>
            <person name="Mehta T."/>
            <person name="Neiman D."/>
            <person name="Pearson M."/>
            <person name="Roberts A."/>
            <person name="Saif S."/>
            <person name="Shea T."/>
            <person name="Shenoy N."/>
            <person name="Sisk P."/>
            <person name="Stolte C."/>
            <person name="Sykes S."/>
            <person name="White J."/>
            <person name="Yandava C."/>
            <person name="Burger G."/>
            <person name="Gray M.W."/>
            <person name="Holland P.W.H."/>
            <person name="King N."/>
            <person name="Lang F.B.F."/>
            <person name="Roger A.J."/>
            <person name="Ruiz-Trillo I."/>
            <person name="Haas B."/>
            <person name="Nusbaum C."/>
            <person name="Birren B."/>
        </authorList>
    </citation>
    <scope>NUCLEOTIDE SEQUENCE [LARGE SCALE GENOMIC DNA]</scope>
    <source>
        <strain evidence="4 5">JP610</strain>
    </source>
</reference>
<dbReference type="GO" id="GO:0008610">
    <property type="term" value="P:lipid biosynthetic process"/>
    <property type="evidence" value="ECO:0007669"/>
    <property type="project" value="InterPro"/>
</dbReference>
<gene>
    <name evidence="4" type="ORF">SARC_01446</name>
</gene>
<evidence type="ECO:0000259" key="3">
    <source>
        <dbReference type="Pfam" id="PF04116"/>
    </source>
</evidence>
<evidence type="ECO:0000256" key="1">
    <source>
        <dbReference type="SAM" id="MobiDB-lite"/>
    </source>
</evidence>
<name>A0A0L0GBX4_9EUKA</name>
<dbReference type="AlphaFoldDB" id="A0A0L0GBX4"/>
<feature type="domain" description="Fatty acid hydroxylase" evidence="3">
    <location>
        <begin position="4"/>
        <end position="76"/>
    </location>
</feature>
<dbReference type="STRING" id="667725.A0A0L0GBX4"/>
<sequence length="104" mass="12353">MLSIWLVGTYLVPVHIVTAVVFIGVGGFLASLNHTRFDFKFPYFNSVYAVKNHDIHHWYPDANYGQYIMLWDRLFGWWKPYPTGKTRQNQKKRETTADDLRKEE</sequence>
<feature type="compositionally biased region" description="Basic and acidic residues" evidence="1">
    <location>
        <begin position="91"/>
        <end position="104"/>
    </location>
</feature>
<evidence type="ECO:0000313" key="5">
    <source>
        <dbReference type="Proteomes" id="UP000054560"/>
    </source>
</evidence>
<keyword evidence="5" id="KW-1185">Reference proteome</keyword>
<feature type="transmembrane region" description="Helical" evidence="2">
    <location>
        <begin position="12"/>
        <end position="32"/>
    </location>
</feature>
<dbReference type="OrthoDB" id="408954at2759"/>
<organism evidence="4 5">
    <name type="scientific">Sphaeroforma arctica JP610</name>
    <dbReference type="NCBI Taxonomy" id="667725"/>
    <lineage>
        <taxon>Eukaryota</taxon>
        <taxon>Ichthyosporea</taxon>
        <taxon>Ichthyophonida</taxon>
        <taxon>Sphaeroforma</taxon>
    </lineage>
</organism>
<dbReference type="Pfam" id="PF04116">
    <property type="entry name" value="FA_hydroxylase"/>
    <property type="match status" value="1"/>
</dbReference>
<protein>
    <recommendedName>
        <fullName evidence="3">Fatty acid hydroxylase domain-containing protein</fullName>
    </recommendedName>
</protein>
<dbReference type="RefSeq" id="XP_014160298.1">
    <property type="nucleotide sequence ID" value="XM_014304823.1"/>
</dbReference>
<dbReference type="InterPro" id="IPR006694">
    <property type="entry name" value="Fatty_acid_hydroxylase"/>
</dbReference>
<dbReference type="GO" id="GO:0005506">
    <property type="term" value="F:iron ion binding"/>
    <property type="evidence" value="ECO:0007669"/>
    <property type="project" value="InterPro"/>
</dbReference>
<evidence type="ECO:0000256" key="2">
    <source>
        <dbReference type="SAM" id="Phobius"/>
    </source>
</evidence>
<dbReference type="EMBL" id="KQ241653">
    <property type="protein sequence ID" value="KNC86396.1"/>
    <property type="molecule type" value="Genomic_DNA"/>
</dbReference>
<dbReference type="GeneID" id="25901950"/>
<evidence type="ECO:0000313" key="4">
    <source>
        <dbReference type="EMBL" id="KNC86396.1"/>
    </source>
</evidence>
<keyword evidence="2" id="KW-0472">Membrane</keyword>
<feature type="region of interest" description="Disordered" evidence="1">
    <location>
        <begin position="81"/>
        <end position="104"/>
    </location>
</feature>
<dbReference type="Proteomes" id="UP000054560">
    <property type="component" value="Unassembled WGS sequence"/>
</dbReference>